<dbReference type="Pfam" id="PF02945">
    <property type="entry name" value="Endonuclease_7"/>
    <property type="match status" value="1"/>
</dbReference>
<proteinExistence type="predicted"/>
<evidence type="ECO:0008006" key="3">
    <source>
        <dbReference type="Google" id="ProtNLM"/>
    </source>
</evidence>
<name>A0A7R7MYR9_MYCIT</name>
<accession>A0A7R7MYR9</accession>
<evidence type="ECO:0000313" key="1">
    <source>
        <dbReference type="EMBL" id="BCP02477.1"/>
    </source>
</evidence>
<protein>
    <recommendedName>
        <fullName evidence="3">Endonuclease VII</fullName>
    </recommendedName>
</protein>
<dbReference type="SUPFAM" id="SSF54060">
    <property type="entry name" value="His-Me finger endonucleases"/>
    <property type="match status" value="1"/>
</dbReference>
<organism evidence="1 2">
    <name type="scientific">Mycobacterium intracellulare</name>
    <dbReference type="NCBI Taxonomy" id="1767"/>
    <lineage>
        <taxon>Bacteria</taxon>
        <taxon>Bacillati</taxon>
        <taxon>Actinomycetota</taxon>
        <taxon>Actinomycetes</taxon>
        <taxon>Mycobacteriales</taxon>
        <taxon>Mycobacteriaceae</taxon>
        <taxon>Mycobacterium</taxon>
        <taxon>Mycobacterium avium complex (MAC)</taxon>
    </lineage>
</organism>
<dbReference type="Proteomes" id="UP000595205">
    <property type="component" value="Plasmid pM018"/>
</dbReference>
<gene>
    <name evidence="1" type="ORF">MINTM018_52460</name>
</gene>
<sequence>MPGSRCTTHWRAKRTATRDTAWERRLMALYGLLPEEYERIKAQQGGKCALCQRATGAVRRLAVDHDHQTGVIRGCLCKRDNVLLGHARDQIEFFERCIEYLKNPPAVQVLGERVAPVESLTSNEEVR</sequence>
<geneLocation type="plasmid" evidence="1 2">
    <name>pM018</name>
</geneLocation>
<dbReference type="Gene3D" id="3.40.1800.10">
    <property type="entry name" value="His-Me finger endonucleases"/>
    <property type="match status" value="1"/>
</dbReference>
<reference evidence="1 2" key="1">
    <citation type="submission" date="2020-12" db="EMBL/GenBank/DDBJ databases">
        <title>Genome sequence of clinical Mycobacterium intracellulare strains.</title>
        <authorList>
            <person name="Tateishi Y."/>
            <person name="Matsumoto S."/>
            <person name="Fukushima Y."/>
            <person name="Nakajima C."/>
            <person name="Suzuki Y."/>
        </authorList>
    </citation>
    <scope>NUCLEOTIDE SEQUENCE [LARGE SCALE GENOMIC DNA]</scope>
    <source>
        <strain evidence="1 2">M018</strain>
        <plasmid evidence="1 2">pM018</plasmid>
    </source>
</reference>
<dbReference type="InterPro" id="IPR038563">
    <property type="entry name" value="Endonuclease_7_sf"/>
</dbReference>
<dbReference type="AlphaFoldDB" id="A0A7R7MYR9"/>
<dbReference type="EMBL" id="AP024256">
    <property type="protein sequence ID" value="BCP02477.1"/>
    <property type="molecule type" value="Genomic_DNA"/>
</dbReference>
<evidence type="ECO:0000313" key="2">
    <source>
        <dbReference type="Proteomes" id="UP000595205"/>
    </source>
</evidence>
<dbReference type="InterPro" id="IPR004211">
    <property type="entry name" value="Endonuclease_7"/>
</dbReference>
<dbReference type="InterPro" id="IPR044925">
    <property type="entry name" value="His-Me_finger_sf"/>
</dbReference>
<keyword evidence="1" id="KW-0614">Plasmid</keyword>